<feature type="binding site" evidence="11">
    <location>
        <begin position="124"/>
        <end position="125"/>
    </location>
    <ligand>
        <name>S-adenosyl-L-methionine</name>
        <dbReference type="ChEBI" id="CHEBI:59789"/>
    </ligand>
</feature>
<sequence length="231" mass="26134">MDNNKNSHDVQDDSKESAFYVDAAKYWEQVPPTVDGMLGGLSSISDIDLKGSQRFLNSIFQLISCPGKERALDGGAGIGRITKGFLMNNFAIVDLVEQDQQFLKEAEKSLASTNHRGQFFNIGLQKFTPELGVYDIIWVQWVLGHLTDEDLVRFLKRCRTGLKQNGLIVLKENLTSSGEVEMDHTDSSVTRPPSLMHELIQKADLRVIKEQKQQRFPSDLYEVRMFAIQPI</sequence>
<evidence type="ECO:0000256" key="1">
    <source>
        <dbReference type="ARBA" id="ARBA00009059"/>
    </source>
</evidence>
<keyword evidence="3" id="KW-0808">Transferase</keyword>
<comment type="catalytic activity">
    <reaction evidence="9">
        <text>N-terminal L-prolyl-L-prolyl-L-lysyl-[protein] + 2 S-adenosyl-L-methionine = N-terminal N,N-dimethyl-L-prolyl-L-prolyl-L-lysyl-[protein] + 2 S-adenosyl-L-homocysteine + 2 H(+)</text>
        <dbReference type="Rhea" id="RHEA:54736"/>
        <dbReference type="Rhea" id="RHEA-COMP:13787"/>
        <dbReference type="Rhea" id="RHEA-COMP:13974"/>
        <dbReference type="ChEBI" id="CHEBI:15378"/>
        <dbReference type="ChEBI" id="CHEBI:57856"/>
        <dbReference type="ChEBI" id="CHEBI:59789"/>
        <dbReference type="ChEBI" id="CHEBI:138059"/>
        <dbReference type="ChEBI" id="CHEBI:138318"/>
        <dbReference type="EC" id="2.1.1.244"/>
    </reaction>
</comment>
<evidence type="ECO:0000256" key="9">
    <source>
        <dbReference type="ARBA" id="ARBA00047885"/>
    </source>
</evidence>
<evidence type="ECO:0000313" key="12">
    <source>
        <dbReference type="EMBL" id="SVE92680.1"/>
    </source>
</evidence>
<comment type="catalytic activity">
    <reaction evidence="8">
        <text>N-terminal L-seryl-L-prolyl-L-lysyl-[protein] + 3 S-adenosyl-L-methionine = N-terminal N,N,N-trimethyl-L-seryl-L-prolyl-L-lysyl-[protein] + 3 S-adenosyl-L-homocysteine + 3 H(+)</text>
        <dbReference type="Rhea" id="RHEA:54724"/>
        <dbReference type="Rhea" id="RHEA-COMP:13789"/>
        <dbReference type="Rhea" id="RHEA-COMP:13973"/>
        <dbReference type="ChEBI" id="CHEBI:15378"/>
        <dbReference type="ChEBI" id="CHEBI:57856"/>
        <dbReference type="ChEBI" id="CHEBI:59789"/>
        <dbReference type="ChEBI" id="CHEBI:138061"/>
        <dbReference type="ChEBI" id="CHEBI:138317"/>
        <dbReference type="EC" id="2.1.1.244"/>
    </reaction>
</comment>
<dbReference type="Pfam" id="PF05891">
    <property type="entry name" value="Methyltransf_PK"/>
    <property type="match status" value="1"/>
</dbReference>
<dbReference type="SUPFAM" id="SSF53335">
    <property type="entry name" value="S-adenosyl-L-methionine-dependent methyltransferases"/>
    <property type="match status" value="1"/>
</dbReference>
<evidence type="ECO:0000256" key="2">
    <source>
        <dbReference type="ARBA" id="ARBA00022603"/>
    </source>
</evidence>
<dbReference type="PIRSF" id="PIRSF016958">
    <property type="entry name" value="DUF858_MeTrfase_lik"/>
    <property type="match status" value="1"/>
</dbReference>
<keyword evidence="2" id="KW-0489">Methyltransferase</keyword>
<comment type="catalytic activity">
    <reaction evidence="10">
        <text>N-terminal L-alanyl-L-prolyl-L-lysyl-[protein] + 3 S-adenosyl-L-methionine = N-terminal N,N,N-trimethyl-L-alanyl-L-prolyl-L-lysyl-[protein] + 3 S-adenosyl-L-homocysteine + 3 H(+)</text>
        <dbReference type="Rhea" id="RHEA:54712"/>
        <dbReference type="Rhea" id="RHEA-COMP:13785"/>
        <dbReference type="Rhea" id="RHEA-COMP:13971"/>
        <dbReference type="ChEBI" id="CHEBI:15378"/>
        <dbReference type="ChEBI" id="CHEBI:57856"/>
        <dbReference type="ChEBI" id="CHEBI:59789"/>
        <dbReference type="ChEBI" id="CHEBI:138057"/>
        <dbReference type="ChEBI" id="CHEBI:138315"/>
        <dbReference type="EC" id="2.1.1.244"/>
    </reaction>
</comment>
<dbReference type="InterPro" id="IPR029063">
    <property type="entry name" value="SAM-dependent_MTases_sf"/>
</dbReference>
<feature type="binding site" evidence="11">
    <location>
        <position position="75"/>
    </location>
    <ligand>
        <name>S-adenosyl-L-methionine</name>
        <dbReference type="ChEBI" id="CHEBI:59789"/>
    </ligand>
</feature>
<organism evidence="12">
    <name type="scientific">Megafenestra aurita</name>
    <dbReference type="NCBI Taxonomy" id="2291010"/>
    <lineage>
        <taxon>Eukaryota</taxon>
        <taxon>Metazoa</taxon>
        <taxon>Ecdysozoa</taxon>
        <taxon>Arthropoda</taxon>
        <taxon>Crustacea</taxon>
        <taxon>Branchiopoda</taxon>
        <taxon>Diplostraca</taxon>
        <taxon>Cladocera</taxon>
        <taxon>Anomopoda</taxon>
        <taxon>Daphniidae</taxon>
        <taxon>Megafenestra</taxon>
    </lineage>
</organism>
<evidence type="ECO:0000256" key="11">
    <source>
        <dbReference type="PIRSR" id="PIRSR016958-1"/>
    </source>
</evidence>
<evidence type="ECO:0000256" key="5">
    <source>
        <dbReference type="ARBA" id="ARBA00039112"/>
    </source>
</evidence>
<dbReference type="PANTHER" id="PTHR12753:SF0">
    <property type="entry name" value="ALPHA N-TERMINAL PROTEIN METHYLTRANSFERASE 1"/>
    <property type="match status" value="1"/>
</dbReference>
<name>A0A4Y7NHI4_9CRUS</name>
<dbReference type="InterPro" id="IPR008576">
    <property type="entry name" value="MeTrfase_NTM1"/>
</dbReference>
<dbReference type="PANTHER" id="PTHR12753">
    <property type="entry name" value="AD-003 - RELATED"/>
    <property type="match status" value="1"/>
</dbReference>
<evidence type="ECO:0000256" key="3">
    <source>
        <dbReference type="ARBA" id="ARBA00022679"/>
    </source>
</evidence>
<evidence type="ECO:0000256" key="8">
    <source>
        <dbReference type="ARBA" id="ARBA00047306"/>
    </source>
</evidence>
<keyword evidence="4 11" id="KW-0949">S-adenosyl-L-methionine</keyword>
<dbReference type="GO" id="GO:0032259">
    <property type="term" value="P:methylation"/>
    <property type="evidence" value="ECO:0007669"/>
    <property type="project" value="UniProtKB-KW"/>
</dbReference>
<dbReference type="FunFam" id="3.40.50.150:FF:000025">
    <property type="entry name" value="N-terminal Xaa-Pro-Lys N-methyltransferase 1"/>
    <property type="match status" value="1"/>
</dbReference>
<comment type="similarity">
    <text evidence="1">Belongs to the methyltransferase superfamily. NTM1 family.</text>
</comment>
<evidence type="ECO:0000256" key="10">
    <source>
        <dbReference type="ARBA" id="ARBA00048167"/>
    </source>
</evidence>
<feature type="binding site" evidence="11">
    <location>
        <position position="140"/>
    </location>
    <ligand>
        <name>S-adenosyl-L-methionine</name>
        <dbReference type="ChEBI" id="CHEBI:59789"/>
    </ligand>
</feature>
<reference evidence="12" key="1">
    <citation type="submission" date="2018-08" db="EMBL/GenBank/DDBJ databases">
        <authorList>
            <person name="Cornetti L."/>
        </authorList>
    </citation>
    <scope>NUCLEOTIDE SEQUENCE</scope>
    <source>
        <strain evidence="12">CH-H-2</strain>
    </source>
</reference>
<accession>A0A4Y7NHI4</accession>
<dbReference type="GO" id="GO:0071885">
    <property type="term" value="F:N-terminal protein N-methyltransferase activity"/>
    <property type="evidence" value="ECO:0007669"/>
    <property type="project" value="UniProtKB-EC"/>
</dbReference>
<dbReference type="Gene3D" id="3.40.50.150">
    <property type="entry name" value="Vaccinia Virus protein VP39"/>
    <property type="match status" value="1"/>
</dbReference>
<evidence type="ECO:0000256" key="6">
    <source>
        <dbReference type="ARBA" id="ARBA00039449"/>
    </source>
</evidence>
<dbReference type="AlphaFoldDB" id="A0A4Y7NHI4"/>
<protein>
    <recommendedName>
        <fullName evidence="6">Alpha N-terminal protein methyltransferase 1</fullName>
        <ecNumber evidence="5">2.1.1.244</ecNumber>
    </recommendedName>
    <alternativeName>
        <fullName evidence="7">X-Pro-Lys N-terminal protein methyltransferase 1</fullName>
    </alternativeName>
</protein>
<dbReference type="GO" id="GO:0005737">
    <property type="term" value="C:cytoplasm"/>
    <property type="evidence" value="ECO:0007669"/>
    <property type="project" value="TreeGrafter"/>
</dbReference>
<dbReference type="EMBL" id="LR023061">
    <property type="protein sequence ID" value="SVE92680.1"/>
    <property type="molecule type" value="mRNA"/>
</dbReference>
<evidence type="ECO:0000256" key="4">
    <source>
        <dbReference type="ARBA" id="ARBA00022691"/>
    </source>
</evidence>
<dbReference type="EC" id="2.1.1.244" evidence="5"/>
<dbReference type="CDD" id="cd02440">
    <property type="entry name" value="AdoMet_MTases"/>
    <property type="match status" value="1"/>
</dbReference>
<feature type="binding site" evidence="11">
    <location>
        <position position="80"/>
    </location>
    <ligand>
        <name>S-adenosyl-L-methionine</name>
        <dbReference type="ChEBI" id="CHEBI:59789"/>
    </ligand>
</feature>
<evidence type="ECO:0000256" key="7">
    <source>
        <dbReference type="ARBA" id="ARBA00043129"/>
    </source>
</evidence>
<gene>
    <name evidence="12" type="primary">EOG090X0EJQ</name>
</gene>
<proteinExistence type="evidence at transcript level"/>